<sequence length="286" mass="31819">MIRSMTAFASGERATPWGLLGCELRSVNHRFLETGLRLADELRALEPVLRERIAARVQRGKLDLVLRLRAPESAAGLVVNEPLLEQLGALAQRLDGSFPRLQVEFTQLLQVPGVLRVQAADGEALQAQALALLDEVLDGFVAAREREGDKLATAISERVDAIERIAGQVRELIPAIREGQRAKLAARLADLPHPVDPGRAEQELVLWLQKLDVDEELDRLSSHIVEIRRVLVQREPVGRRLDFLLQEFNREANTLGSKSVDARTSSAAVELKVLIDQVREQVQNIE</sequence>
<evidence type="ECO:0000256" key="3">
    <source>
        <dbReference type="ARBA" id="ARBA00022759"/>
    </source>
</evidence>
<dbReference type="InterPro" id="IPR013551">
    <property type="entry name" value="YicC-like_C"/>
</dbReference>
<accession>A0ABQ6Z890</accession>
<evidence type="ECO:0000313" key="8">
    <source>
        <dbReference type="EMBL" id="KAF1695341.1"/>
    </source>
</evidence>
<comment type="caution">
    <text evidence="8">The sequence shown here is derived from an EMBL/GenBank/DDBJ whole genome shotgun (WGS) entry which is preliminary data.</text>
</comment>
<organism evidence="8 9">
    <name type="scientific">Pseudoxanthomonas daejeonensis</name>
    <dbReference type="NCBI Taxonomy" id="266062"/>
    <lineage>
        <taxon>Bacteria</taxon>
        <taxon>Pseudomonadati</taxon>
        <taxon>Pseudomonadota</taxon>
        <taxon>Gammaproteobacteria</taxon>
        <taxon>Lysobacterales</taxon>
        <taxon>Lysobacteraceae</taxon>
        <taxon>Pseudoxanthomonas</taxon>
    </lineage>
</organism>
<proteinExistence type="inferred from homology"/>
<dbReference type="PANTHER" id="PTHR30636">
    <property type="entry name" value="UPF0701 PROTEIN YICC"/>
    <property type="match status" value="1"/>
</dbReference>
<feature type="domain" description="Endoribonuclease YicC-like C-terminal" evidence="7">
    <location>
        <begin position="170"/>
        <end position="286"/>
    </location>
</feature>
<comment type="similarity">
    <text evidence="5">Belongs to the YicC/YloC family.</text>
</comment>
<dbReference type="NCBIfam" id="TIGR00255">
    <property type="entry name" value="YicC/YloC family endoribonuclease"/>
    <property type="match status" value="1"/>
</dbReference>
<dbReference type="PANTHER" id="PTHR30636:SF3">
    <property type="entry name" value="UPF0701 PROTEIN YICC"/>
    <property type="match status" value="1"/>
</dbReference>
<keyword evidence="3" id="KW-0255">Endonuclease</keyword>
<keyword evidence="2" id="KW-0540">Nuclease</keyword>
<evidence type="ECO:0000259" key="6">
    <source>
        <dbReference type="Pfam" id="PF03755"/>
    </source>
</evidence>
<evidence type="ECO:0000256" key="2">
    <source>
        <dbReference type="ARBA" id="ARBA00022722"/>
    </source>
</evidence>
<name>A0ABQ6Z890_9GAMM</name>
<dbReference type="InterPro" id="IPR013527">
    <property type="entry name" value="YicC-like_N"/>
</dbReference>
<dbReference type="Pfam" id="PF03755">
    <property type="entry name" value="YicC-like_N"/>
    <property type="match status" value="1"/>
</dbReference>
<evidence type="ECO:0000256" key="1">
    <source>
        <dbReference type="ARBA" id="ARBA00001968"/>
    </source>
</evidence>
<evidence type="ECO:0000256" key="5">
    <source>
        <dbReference type="ARBA" id="ARBA00035648"/>
    </source>
</evidence>
<dbReference type="InterPro" id="IPR005229">
    <property type="entry name" value="YicC/YloC-like"/>
</dbReference>
<keyword evidence="9" id="KW-1185">Reference proteome</keyword>
<dbReference type="Proteomes" id="UP000788419">
    <property type="component" value="Unassembled WGS sequence"/>
</dbReference>
<gene>
    <name evidence="8" type="ORF">CSC65_06115</name>
</gene>
<dbReference type="Pfam" id="PF08340">
    <property type="entry name" value="YicC-like_C"/>
    <property type="match status" value="1"/>
</dbReference>
<evidence type="ECO:0000313" key="9">
    <source>
        <dbReference type="Proteomes" id="UP000788419"/>
    </source>
</evidence>
<dbReference type="EMBL" id="PDWN01000005">
    <property type="protein sequence ID" value="KAF1695341.1"/>
    <property type="molecule type" value="Genomic_DNA"/>
</dbReference>
<reference evidence="8 9" key="1">
    <citation type="submission" date="2017-10" db="EMBL/GenBank/DDBJ databases">
        <title>Whole genome sequencing of members of genus Pseudoxanthomonas.</title>
        <authorList>
            <person name="Kumar S."/>
            <person name="Bansal K."/>
            <person name="Kaur A."/>
            <person name="Patil P."/>
            <person name="Sharma S."/>
            <person name="Patil P.B."/>
        </authorList>
    </citation>
    <scope>NUCLEOTIDE SEQUENCE [LARGE SCALE GENOMIC DNA]</scope>
    <source>
        <strain evidence="8 9">DSM 17801</strain>
    </source>
</reference>
<dbReference type="RefSeq" id="WP_162409533.1">
    <property type="nucleotide sequence ID" value="NZ_PDWN01000005.1"/>
</dbReference>
<feature type="domain" description="Endoribonuclease YicC-like N-terminal" evidence="6">
    <location>
        <begin position="2"/>
        <end position="152"/>
    </location>
</feature>
<evidence type="ECO:0000256" key="4">
    <source>
        <dbReference type="ARBA" id="ARBA00022801"/>
    </source>
</evidence>
<keyword evidence="4" id="KW-0378">Hydrolase</keyword>
<protein>
    <submittedName>
        <fullName evidence="8">YicC family protein</fullName>
    </submittedName>
</protein>
<comment type="cofactor">
    <cofactor evidence="1">
        <name>a divalent metal cation</name>
        <dbReference type="ChEBI" id="CHEBI:60240"/>
    </cofactor>
</comment>
<evidence type="ECO:0000259" key="7">
    <source>
        <dbReference type="Pfam" id="PF08340"/>
    </source>
</evidence>